<sequence length="252" mass="27228">MSLTIPVEDLNRLQVSSHISDDGSSTIDLSLKPPVSGEGLTHPSTKHCGIMVTFRRSVDTTGSGWSLLISTSFPNSGLFASGGNMPLFNESYETSLHELAPPSLTLSVPNELEASPAQYHSTTIPSHNLLPINNVLTVPEQANALDPDWLLQLMEDSFFPPNVLVDQVFFDDSPNNEGNNCTSPLSSMSMSTALEHPQDQQQSTPQSGFNSTIDESHDSVSNLDGTTAYDSVDTLFIPEPQQLQAIAVAYHV</sequence>
<protein>
    <submittedName>
        <fullName evidence="2">Uncharacterized protein</fullName>
    </submittedName>
</protein>
<feature type="region of interest" description="Disordered" evidence="1">
    <location>
        <begin position="175"/>
        <end position="224"/>
    </location>
</feature>
<dbReference type="EMBL" id="ML179123">
    <property type="protein sequence ID" value="THU99227.1"/>
    <property type="molecule type" value="Genomic_DNA"/>
</dbReference>
<dbReference type="AlphaFoldDB" id="A0A4S8M9X8"/>
<accession>A0A4S8M9X8</accession>
<gene>
    <name evidence="2" type="ORF">K435DRAFT_855905</name>
</gene>
<name>A0A4S8M9X8_DENBC</name>
<feature type="compositionally biased region" description="Polar residues" evidence="1">
    <location>
        <begin position="175"/>
        <end position="192"/>
    </location>
</feature>
<feature type="compositionally biased region" description="Polar residues" evidence="1">
    <location>
        <begin position="199"/>
        <end position="224"/>
    </location>
</feature>
<organism evidence="2 3">
    <name type="scientific">Dendrothele bispora (strain CBS 962.96)</name>
    <dbReference type="NCBI Taxonomy" id="1314807"/>
    <lineage>
        <taxon>Eukaryota</taxon>
        <taxon>Fungi</taxon>
        <taxon>Dikarya</taxon>
        <taxon>Basidiomycota</taxon>
        <taxon>Agaricomycotina</taxon>
        <taxon>Agaricomycetes</taxon>
        <taxon>Agaricomycetidae</taxon>
        <taxon>Agaricales</taxon>
        <taxon>Agaricales incertae sedis</taxon>
        <taxon>Dendrothele</taxon>
    </lineage>
</organism>
<reference evidence="2 3" key="1">
    <citation type="journal article" date="2019" name="Nat. Ecol. Evol.">
        <title>Megaphylogeny resolves global patterns of mushroom evolution.</title>
        <authorList>
            <person name="Varga T."/>
            <person name="Krizsan K."/>
            <person name="Foldi C."/>
            <person name="Dima B."/>
            <person name="Sanchez-Garcia M."/>
            <person name="Sanchez-Ramirez S."/>
            <person name="Szollosi G.J."/>
            <person name="Szarkandi J.G."/>
            <person name="Papp V."/>
            <person name="Albert L."/>
            <person name="Andreopoulos W."/>
            <person name="Angelini C."/>
            <person name="Antonin V."/>
            <person name="Barry K.W."/>
            <person name="Bougher N.L."/>
            <person name="Buchanan P."/>
            <person name="Buyck B."/>
            <person name="Bense V."/>
            <person name="Catcheside P."/>
            <person name="Chovatia M."/>
            <person name="Cooper J."/>
            <person name="Damon W."/>
            <person name="Desjardin D."/>
            <person name="Finy P."/>
            <person name="Geml J."/>
            <person name="Haridas S."/>
            <person name="Hughes K."/>
            <person name="Justo A."/>
            <person name="Karasinski D."/>
            <person name="Kautmanova I."/>
            <person name="Kiss B."/>
            <person name="Kocsube S."/>
            <person name="Kotiranta H."/>
            <person name="LaButti K.M."/>
            <person name="Lechner B.E."/>
            <person name="Liimatainen K."/>
            <person name="Lipzen A."/>
            <person name="Lukacs Z."/>
            <person name="Mihaltcheva S."/>
            <person name="Morgado L.N."/>
            <person name="Niskanen T."/>
            <person name="Noordeloos M.E."/>
            <person name="Ohm R.A."/>
            <person name="Ortiz-Santana B."/>
            <person name="Ovrebo C."/>
            <person name="Racz N."/>
            <person name="Riley R."/>
            <person name="Savchenko A."/>
            <person name="Shiryaev A."/>
            <person name="Soop K."/>
            <person name="Spirin V."/>
            <person name="Szebenyi C."/>
            <person name="Tomsovsky M."/>
            <person name="Tulloss R.E."/>
            <person name="Uehling J."/>
            <person name="Grigoriev I.V."/>
            <person name="Vagvolgyi C."/>
            <person name="Papp T."/>
            <person name="Martin F.M."/>
            <person name="Miettinen O."/>
            <person name="Hibbett D.S."/>
            <person name="Nagy L.G."/>
        </authorList>
    </citation>
    <scope>NUCLEOTIDE SEQUENCE [LARGE SCALE GENOMIC DNA]</scope>
    <source>
        <strain evidence="2 3">CBS 962.96</strain>
    </source>
</reference>
<dbReference type="Proteomes" id="UP000297245">
    <property type="component" value="Unassembled WGS sequence"/>
</dbReference>
<proteinExistence type="predicted"/>
<keyword evidence="3" id="KW-1185">Reference proteome</keyword>
<evidence type="ECO:0000313" key="2">
    <source>
        <dbReference type="EMBL" id="THU99227.1"/>
    </source>
</evidence>
<evidence type="ECO:0000313" key="3">
    <source>
        <dbReference type="Proteomes" id="UP000297245"/>
    </source>
</evidence>
<evidence type="ECO:0000256" key="1">
    <source>
        <dbReference type="SAM" id="MobiDB-lite"/>
    </source>
</evidence>